<evidence type="ECO:0000256" key="1">
    <source>
        <dbReference type="SAM" id="Phobius"/>
    </source>
</evidence>
<feature type="transmembrane region" description="Helical" evidence="1">
    <location>
        <begin position="234"/>
        <end position="251"/>
    </location>
</feature>
<keyword evidence="1" id="KW-0472">Membrane</keyword>
<evidence type="ECO:0000313" key="2">
    <source>
        <dbReference type="EnsemblMetazoa" id="PPA41474.1"/>
    </source>
</evidence>
<gene>
    <name evidence="2" type="primary">WBGene00279843</name>
</gene>
<protein>
    <submittedName>
        <fullName evidence="2">G protein-coupled receptor</fullName>
    </submittedName>
</protein>
<dbReference type="EnsemblMetazoa" id="PPA41474.1">
    <property type="protein sequence ID" value="PPA41474.1"/>
    <property type="gene ID" value="WBGene00279843"/>
</dbReference>
<dbReference type="InterPro" id="IPR019422">
    <property type="entry name" value="7TM_GPCR_serpentine_rcpt_Srh"/>
</dbReference>
<dbReference type="AlphaFoldDB" id="A0A2A6CN78"/>
<organism evidence="2 3">
    <name type="scientific">Pristionchus pacificus</name>
    <name type="common">Parasitic nematode worm</name>
    <dbReference type="NCBI Taxonomy" id="54126"/>
    <lineage>
        <taxon>Eukaryota</taxon>
        <taxon>Metazoa</taxon>
        <taxon>Ecdysozoa</taxon>
        <taxon>Nematoda</taxon>
        <taxon>Chromadorea</taxon>
        <taxon>Rhabditida</taxon>
        <taxon>Rhabditina</taxon>
        <taxon>Diplogasteromorpha</taxon>
        <taxon>Diplogasteroidea</taxon>
        <taxon>Neodiplogasteridae</taxon>
        <taxon>Pristionchus</taxon>
    </lineage>
</organism>
<feature type="transmembrane region" description="Helical" evidence="1">
    <location>
        <begin position="102"/>
        <end position="127"/>
    </location>
</feature>
<evidence type="ECO:0000313" key="3">
    <source>
        <dbReference type="Proteomes" id="UP000005239"/>
    </source>
</evidence>
<keyword evidence="1" id="KW-1133">Transmembrane helix</keyword>
<feature type="transmembrane region" description="Helical" evidence="1">
    <location>
        <begin position="20"/>
        <end position="42"/>
    </location>
</feature>
<reference evidence="3" key="1">
    <citation type="journal article" date="2008" name="Nat. Genet.">
        <title>The Pristionchus pacificus genome provides a unique perspective on nematode lifestyle and parasitism.</title>
        <authorList>
            <person name="Dieterich C."/>
            <person name="Clifton S.W."/>
            <person name="Schuster L.N."/>
            <person name="Chinwalla A."/>
            <person name="Delehaunty K."/>
            <person name="Dinkelacker I."/>
            <person name="Fulton L."/>
            <person name="Fulton R."/>
            <person name="Godfrey J."/>
            <person name="Minx P."/>
            <person name="Mitreva M."/>
            <person name="Roeseler W."/>
            <person name="Tian H."/>
            <person name="Witte H."/>
            <person name="Yang S.P."/>
            <person name="Wilson R.K."/>
            <person name="Sommer R.J."/>
        </authorList>
    </citation>
    <scope>NUCLEOTIDE SEQUENCE [LARGE SCALE GENOMIC DNA]</scope>
    <source>
        <strain evidence="3">PS312</strain>
    </source>
</reference>
<feature type="transmembrane region" description="Helical" evidence="1">
    <location>
        <begin position="54"/>
        <end position="72"/>
    </location>
</feature>
<dbReference type="Pfam" id="PF10318">
    <property type="entry name" value="7TM_GPCR_Srh"/>
    <property type="match status" value="1"/>
</dbReference>
<keyword evidence="1" id="KW-0812">Transmembrane</keyword>
<name>A0A2A6CN78_PRIPA</name>
<dbReference type="Proteomes" id="UP000005239">
    <property type="component" value="Unassembled WGS sequence"/>
</dbReference>
<accession>A0A8R1UVP8</accession>
<accession>A0A2A6CN78</accession>
<keyword evidence="3" id="KW-1185">Reference proteome</keyword>
<proteinExistence type="predicted"/>
<reference evidence="2" key="2">
    <citation type="submission" date="2022-06" db="UniProtKB">
        <authorList>
            <consortium name="EnsemblMetazoa"/>
        </authorList>
    </citation>
    <scope>IDENTIFICATION</scope>
    <source>
        <strain evidence="2">PS312</strain>
    </source>
</reference>
<sequence>MSLSLEDSLSLLNPINDWYIVIIYVGSALSFLLCALLSFIVFRHTPTSMHSRKVSLLNLLAGCLILTFFYVLTQPMPIFPFRILLFSGPLKSFGSTTAGVLYGIWFSVMTFMGNGCLVASLSHYLDLTTGSQNRIFRYLRGVTLRKRLILFNCFHLEHFIVSMVTIAVLVLSTFFGWILSYASGITFLNNSISKQMKELQSSISPKTFALLSSMSRIFFSVILAPLFFFFLPHILYGLFPFSIYLFLVIGFKQYRSVMFDLLTFNRFSNKNSPTQCHSGACLSAIKIVVHETEKIVGNLKCVEF</sequence>